<dbReference type="EMBL" id="JABBFV010000005">
    <property type="protein sequence ID" value="NML10306.1"/>
    <property type="molecule type" value="Genomic_DNA"/>
</dbReference>
<feature type="compositionally biased region" description="Gly residues" evidence="1">
    <location>
        <begin position="30"/>
        <end position="44"/>
    </location>
</feature>
<comment type="caution">
    <text evidence="3">The sequence shown here is derived from an EMBL/GenBank/DDBJ whole genome shotgun (WGS) entry which is preliminary data.</text>
</comment>
<reference evidence="3 4" key="1">
    <citation type="submission" date="2020-04" db="EMBL/GenBank/DDBJ databases">
        <title>Sphingobium sp. AR-3-1 isolated from Arctic soil.</title>
        <authorList>
            <person name="Dahal R.H."/>
            <person name="Chaudhary D.K."/>
        </authorList>
    </citation>
    <scope>NUCLEOTIDE SEQUENCE [LARGE SCALE GENOMIC DNA]</scope>
    <source>
        <strain evidence="3 4">AR-3-1</strain>
    </source>
</reference>
<evidence type="ECO:0000313" key="4">
    <source>
        <dbReference type="Proteomes" id="UP000519023"/>
    </source>
</evidence>
<dbReference type="Pfam" id="PF03713">
    <property type="entry name" value="DUF305"/>
    <property type="match status" value="1"/>
</dbReference>
<sequence>MDHDHGQVQPAPTQPAPPPGTHSEHDDGTAAGGSMGGMGGGMQGMGQMPMMEPTAANPFPHVEMKMHMAMMHAIGADATETYVRKMIEHHRGAVEMSRLVLAGKPEGAVSRMATQSITDQNREIDALQAWLRQNGKTAQ</sequence>
<dbReference type="AlphaFoldDB" id="A0A7X9WUS3"/>
<feature type="domain" description="DUF305" evidence="2">
    <location>
        <begin position="41"/>
        <end position="131"/>
    </location>
</feature>
<keyword evidence="4" id="KW-1185">Reference proteome</keyword>
<feature type="region of interest" description="Disordered" evidence="1">
    <location>
        <begin position="1"/>
        <end position="56"/>
    </location>
</feature>
<dbReference type="PANTHER" id="PTHR36933:SF1">
    <property type="entry name" value="SLL0788 PROTEIN"/>
    <property type="match status" value="1"/>
</dbReference>
<evidence type="ECO:0000256" key="1">
    <source>
        <dbReference type="SAM" id="MobiDB-lite"/>
    </source>
</evidence>
<accession>A0A7X9WUS3</accession>
<proteinExistence type="predicted"/>
<dbReference type="InterPro" id="IPR012347">
    <property type="entry name" value="Ferritin-like"/>
</dbReference>
<dbReference type="Proteomes" id="UP000519023">
    <property type="component" value="Unassembled WGS sequence"/>
</dbReference>
<evidence type="ECO:0000259" key="2">
    <source>
        <dbReference type="Pfam" id="PF03713"/>
    </source>
</evidence>
<gene>
    <name evidence="3" type="ORF">HHL08_09110</name>
</gene>
<dbReference type="Gene3D" id="1.20.1260.10">
    <property type="match status" value="1"/>
</dbReference>
<protein>
    <submittedName>
        <fullName evidence="3">DUF305 domain-containing protein</fullName>
    </submittedName>
</protein>
<dbReference type="InterPro" id="IPR005183">
    <property type="entry name" value="DUF305_CopM-like"/>
</dbReference>
<name>A0A7X9WUS3_9SPHN</name>
<organism evidence="3 4">
    <name type="scientific">Sphingobium psychrophilum</name>
    <dbReference type="NCBI Taxonomy" id="2728834"/>
    <lineage>
        <taxon>Bacteria</taxon>
        <taxon>Pseudomonadati</taxon>
        <taxon>Pseudomonadota</taxon>
        <taxon>Alphaproteobacteria</taxon>
        <taxon>Sphingomonadales</taxon>
        <taxon>Sphingomonadaceae</taxon>
        <taxon>Sphingobium</taxon>
    </lineage>
</organism>
<dbReference type="PANTHER" id="PTHR36933">
    <property type="entry name" value="SLL0788 PROTEIN"/>
    <property type="match status" value="1"/>
</dbReference>
<evidence type="ECO:0000313" key="3">
    <source>
        <dbReference type="EMBL" id="NML10306.1"/>
    </source>
</evidence>